<dbReference type="GO" id="GO:0006508">
    <property type="term" value="P:proteolysis"/>
    <property type="evidence" value="ECO:0000318"/>
    <property type="project" value="GO_Central"/>
</dbReference>
<dbReference type="RefSeq" id="XP_002109324.1">
    <property type="nucleotide sequence ID" value="XM_002109288.1"/>
</dbReference>
<protein>
    <recommendedName>
        <fullName evidence="2">Peptidase S1 domain-containing protein</fullName>
    </recommendedName>
</protein>
<dbReference type="PANTHER" id="PTHR24252">
    <property type="entry name" value="ACROSIN-RELATED"/>
    <property type="match status" value="1"/>
</dbReference>
<dbReference type="EMBL" id="DS985242">
    <property type="protein sequence ID" value="EDV27490.1"/>
    <property type="molecule type" value="Genomic_DNA"/>
</dbReference>
<dbReference type="Pfam" id="PF00089">
    <property type="entry name" value="Trypsin"/>
    <property type="match status" value="2"/>
</dbReference>
<dbReference type="MEROPS" id="S01.199"/>
<proteinExistence type="predicted"/>
<dbReference type="AlphaFoldDB" id="B3RNN8"/>
<dbReference type="InterPro" id="IPR043504">
    <property type="entry name" value="Peptidase_S1_PA_chymotrypsin"/>
</dbReference>
<dbReference type="Gene3D" id="2.40.10.10">
    <property type="entry name" value="Trypsin-like serine proteases"/>
    <property type="match status" value="2"/>
</dbReference>
<keyword evidence="4" id="KW-1185">Reference proteome</keyword>
<dbReference type="InterPro" id="IPR001254">
    <property type="entry name" value="Trypsin_dom"/>
</dbReference>
<evidence type="ECO:0000313" key="4">
    <source>
        <dbReference type="Proteomes" id="UP000009022"/>
    </source>
</evidence>
<dbReference type="OMA" id="ASHCVAN"/>
<dbReference type="OrthoDB" id="546450at2759"/>
<dbReference type="InParanoid" id="B3RNN8"/>
<keyword evidence="1" id="KW-1015">Disulfide bond</keyword>
<evidence type="ECO:0000259" key="2">
    <source>
        <dbReference type="PROSITE" id="PS50240"/>
    </source>
</evidence>
<dbReference type="PhylomeDB" id="B3RNN8"/>
<name>B3RNN8_TRIAD</name>
<dbReference type="GO" id="GO:0005615">
    <property type="term" value="C:extracellular space"/>
    <property type="evidence" value="ECO:0000318"/>
    <property type="project" value="GO_Central"/>
</dbReference>
<organism evidence="3 4">
    <name type="scientific">Trichoplax adhaerens</name>
    <name type="common">Trichoplax reptans</name>
    <dbReference type="NCBI Taxonomy" id="10228"/>
    <lineage>
        <taxon>Eukaryota</taxon>
        <taxon>Metazoa</taxon>
        <taxon>Placozoa</taxon>
        <taxon>Uniplacotomia</taxon>
        <taxon>Trichoplacea</taxon>
        <taxon>Trichoplacidae</taxon>
        <taxon>Trichoplax</taxon>
    </lineage>
</organism>
<accession>B3RNN8</accession>
<dbReference type="Proteomes" id="UP000009022">
    <property type="component" value="Unassembled WGS sequence"/>
</dbReference>
<dbReference type="eggNOG" id="KOG3627">
    <property type="taxonomic scope" value="Eukaryota"/>
</dbReference>
<dbReference type="InterPro" id="IPR001314">
    <property type="entry name" value="Peptidase_S1A"/>
</dbReference>
<dbReference type="GO" id="GO:0004252">
    <property type="term" value="F:serine-type endopeptidase activity"/>
    <property type="evidence" value="ECO:0000318"/>
    <property type="project" value="GO_Central"/>
</dbReference>
<feature type="domain" description="Peptidase S1" evidence="2">
    <location>
        <begin position="1"/>
        <end position="179"/>
    </location>
</feature>
<dbReference type="PROSITE" id="PS00134">
    <property type="entry name" value="TRYPSIN_HIS"/>
    <property type="match status" value="1"/>
</dbReference>
<sequence>MTCGGSLINGNWVITASHCVANNPILVTIEFGRHNLRALEAYTKQKRTAKPIFRHPTYQHKDSISSLKDLDGDIALIKLNAPVAIDSFVRPTCLTAANYSFNELNLCTISGYTDACYDDSGGPLSCHSRSDSVLSRYSNRWHLAGVVSGGRGCGQRYYPSIYANMTAAPICRWLSTILENN</sequence>
<dbReference type="InterPro" id="IPR018114">
    <property type="entry name" value="TRYPSIN_HIS"/>
</dbReference>
<dbReference type="SUPFAM" id="SSF50494">
    <property type="entry name" value="Trypsin-like serine proteases"/>
    <property type="match status" value="1"/>
</dbReference>
<gene>
    <name evidence="3" type="ORF">TRIADDRAFT_53233</name>
</gene>
<dbReference type="SMART" id="SM00020">
    <property type="entry name" value="Tryp_SPc"/>
    <property type="match status" value="1"/>
</dbReference>
<dbReference type="PANTHER" id="PTHR24252:SF7">
    <property type="entry name" value="HYALIN"/>
    <property type="match status" value="1"/>
</dbReference>
<reference evidence="3 4" key="1">
    <citation type="journal article" date="2008" name="Nature">
        <title>The Trichoplax genome and the nature of placozoans.</title>
        <authorList>
            <person name="Srivastava M."/>
            <person name="Begovic E."/>
            <person name="Chapman J."/>
            <person name="Putnam N.H."/>
            <person name="Hellsten U."/>
            <person name="Kawashima T."/>
            <person name="Kuo A."/>
            <person name="Mitros T."/>
            <person name="Salamov A."/>
            <person name="Carpenter M.L."/>
            <person name="Signorovitch A.Y."/>
            <person name="Moreno M.A."/>
            <person name="Kamm K."/>
            <person name="Grimwood J."/>
            <person name="Schmutz J."/>
            <person name="Shapiro H."/>
            <person name="Grigoriev I.V."/>
            <person name="Buss L.W."/>
            <person name="Schierwater B."/>
            <person name="Dellaporta S.L."/>
            <person name="Rokhsar D.S."/>
        </authorList>
    </citation>
    <scope>NUCLEOTIDE SEQUENCE [LARGE SCALE GENOMIC DNA]</scope>
    <source>
        <strain evidence="3 4">Grell-BS-1999</strain>
    </source>
</reference>
<dbReference type="CTD" id="6750539"/>
<dbReference type="GeneID" id="6750539"/>
<dbReference type="HOGENOM" id="CLU_006842_0_4_1"/>
<dbReference type="PROSITE" id="PS50240">
    <property type="entry name" value="TRYPSIN_DOM"/>
    <property type="match status" value="1"/>
</dbReference>
<dbReference type="STRING" id="10228.B3RNN8"/>
<evidence type="ECO:0000256" key="1">
    <source>
        <dbReference type="ARBA" id="ARBA00023157"/>
    </source>
</evidence>
<dbReference type="PRINTS" id="PR00722">
    <property type="entry name" value="CHYMOTRYPSIN"/>
</dbReference>
<evidence type="ECO:0000313" key="3">
    <source>
        <dbReference type="EMBL" id="EDV27490.1"/>
    </source>
</evidence>
<dbReference type="KEGG" id="tad:TRIADDRAFT_53233"/>
<dbReference type="InterPro" id="IPR009003">
    <property type="entry name" value="Peptidase_S1_PA"/>
</dbReference>
<dbReference type="CDD" id="cd00190">
    <property type="entry name" value="Tryp_SPc"/>
    <property type="match status" value="1"/>
</dbReference>
<dbReference type="FunFam" id="2.40.10.10:FF:000473">
    <property type="match status" value="1"/>
</dbReference>